<reference evidence="1 2" key="1">
    <citation type="submission" date="2018-07" db="EMBL/GenBank/DDBJ databases">
        <title>Leeuwenhoekiella genomics.</title>
        <authorList>
            <person name="Tahon G."/>
            <person name="Willems A."/>
        </authorList>
    </citation>
    <scope>NUCLEOTIDE SEQUENCE [LARGE SCALE GENOMIC DNA]</scope>
    <source>
        <strain evidence="1 2">LMG 22550</strain>
    </source>
</reference>
<dbReference type="EMBL" id="QOVM01000004">
    <property type="protein sequence ID" value="RXG22133.1"/>
    <property type="molecule type" value="Genomic_DNA"/>
</dbReference>
<gene>
    <name evidence="1" type="ORF">DSM00_2198</name>
</gene>
<accession>A0A4Q0P672</accession>
<evidence type="ECO:0000313" key="2">
    <source>
        <dbReference type="Proteomes" id="UP000289238"/>
    </source>
</evidence>
<keyword evidence="2" id="KW-1185">Reference proteome</keyword>
<organism evidence="1 2">
    <name type="scientific">Leeuwenhoekiella aequorea</name>
    <dbReference type="NCBI Taxonomy" id="283736"/>
    <lineage>
        <taxon>Bacteria</taxon>
        <taxon>Pseudomonadati</taxon>
        <taxon>Bacteroidota</taxon>
        <taxon>Flavobacteriia</taxon>
        <taxon>Flavobacteriales</taxon>
        <taxon>Flavobacteriaceae</taxon>
        <taxon>Leeuwenhoekiella</taxon>
    </lineage>
</organism>
<name>A0A4Q0P672_9FLAO</name>
<dbReference type="Proteomes" id="UP000289238">
    <property type="component" value="Unassembled WGS sequence"/>
</dbReference>
<dbReference type="RefSeq" id="WP_128758028.1">
    <property type="nucleotide sequence ID" value="NZ_QOVM01000004.1"/>
</dbReference>
<sequence length="209" mass="23628">MQSHKILFLVLFFLIAGTGFGQKQMQYRIPAEELKGIYIDSDEVFQIRVQTSKIQKFKITAAVEGETFESVLVDPKQENDLWRIYIKRSIGFKAFDDKLAAHKVISIVLNIEIPENKELWVRSSLASLWAEGTFKYLNVNLMSGDCNLINYLGDGVINTLRGSIYIETSNAQVEAISRNGNNETENKSDGKYHLKLKSVDGNISVSQSQ</sequence>
<evidence type="ECO:0000313" key="1">
    <source>
        <dbReference type="EMBL" id="RXG22133.1"/>
    </source>
</evidence>
<dbReference type="AlphaFoldDB" id="A0A4Q0P672"/>
<dbReference type="OrthoDB" id="1144071at2"/>
<comment type="caution">
    <text evidence="1">The sequence shown here is derived from an EMBL/GenBank/DDBJ whole genome shotgun (WGS) entry which is preliminary data.</text>
</comment>
<protein>
    <recommendedName>
        <fullName evidence="3">Adhesin domain-containing protein</fullName>
    </recommendedName>
</protein>
<proteinExistence type="predicted"/>
<evidence type="ECO:0008006" key="3">
    <source>
        <dbReference type="Google" id="ProtNLM"/>
    </source>
</evidence>